<sequence>MTSQSSRNSQRNAEIENGVVVVSSTSSSEDEDETILRAFSYDQGSSNDRRTIRELVREGKRLLMLAEVKSRPEDYRSDATAVYRYNFSSAVTGCDLFRDRELVELLNCAAALKMRLSAERVFSLGC</sequence>
<feature type="compositionally biased region" description="Polar residues" evidence="1">
    <location>
        <begin position="1"/>
        <end position="12"/>
    </location>
</feature>
<dbReference type="AlphaFoldDB" id="A0A0B6ZY27"/>
<organism evidence="2">
    <name type="scientific">Arion vulgaris</name>
    <dbReference type="NCBI Taxonomy" id="1028688"/>
    <lineage>
        <taxon>Eukaryota</taxon>
        <taxon>Metazoa</taxon>
        <taxon>Spiralia</taxon>
        <taxon>Lophotrochozoa</taxon>
        <taxon>Mollusca</taxon>
        <taxon>Gastropoda</taxon>
        <taxon>Heterobranchia</taxon>
        <taxon>Euthyneura</taxon>
        <taxon>Panpulmonata</taxon>
        <taxon>Eupulmonata</taxon>
        <taxon>Stylommatophora</taxon>
        <taxon>Helicina</taxon>
        <taxon>Arionoidea</taxon>
        <taxon>Arionidae</taxon>
        <taxon>Arion</taxon>
    </lineage>
</organism>
<proteinExistence type="predicted"/>
<evidence type="ECO:0000256" key="1">
    <source>
        <dbReference type="SAM" id="MobiDB-lite"/>
    </source>
</evidence>
<gene>
    <name evidence="2" type="primary">ORF87095</name>
</gene>
<feature type="non-terminal residue" evidence="2">
    <location>
        <position position="126"/>
    </location>
</feature>
<reference evidence="2" key="1">
    <citation type="submission" date="2014-12" db="EMBL/GenBank/DDBJ databases">
        <title>Insight into the proteome of Arion vulgaris.</title>
        <authorList>
            <person name="Aradska J."/>
            <person name="Bulat T."/>
            <person name="Smidak R."/>
            <person name="Sarate P."/>
            <person name="Gangsoo J."/>
            <person name="Sialana F."/>
            <person name="Bilban M."/>
            <person name="Lubec G."/>
        </authorList>
    </citation>
    <scope>NUCLEOTIDE SEQUENCE</scope>
    <source>
        <tissue evidence="2">Skin</tissue>
    </source>
</reference>
<evidence type="ECO:0000313" key="2">
    <source>
        <dbReference type="EMBL" id="CEK73524.1"/>
    </source>
</evidence>
<name>A0A0B6ZY27_9EUPU</name>
<protein>
    <submittedName>
        <fullName evidence="2">Uncharacterized protein</fullName>
    </submittedName>
</protein>
<accession>A0A0B6ZY27</accession>
<dbReference type="EMBL" id="HACG01026659">
    <property type="protein sequence ID" value="CEK73524.1"/>
    <property type="molecule type" value="Transcribed_RNA"/>
</dbReference>
<feature type="region of interest" description="Disordered" evidence="1">
    <location>
        <begin position="1"/>
        <end position="31"/>
    </location>
</feature>